<accession>E6QIE2</accession>
<name>E6QIE2_9ZZZZ</name>
<comment type="caution">
    <text evidence="2">The sequence shown here is derived from an EMBL/GenBank/DDBJ whole genome shotgun (WGS) entry which is preliminary data.</text>
</comment>
<proteinExistence type="predicted"/>
<dbReference type="EMBL" id="CABQ01000051">
    <property type="protein sequence ID" value="CBI07007.1"/>
    <property type="molecule type" value="Genomic_DNA"/>
</dbReference>
<feature type="region of interest" description="Disordered" evidence="1">
    <location>
        <begin position="1"/>
        <end position="20"/>
    </location>
</feature>
<gene>
    <name evidence="2" type="ORF">CARN6_0313</name>
</gene>
<evidence type="ECO:0000256" key="1">
    <source>
        <dbReference type="SAM" id="MobiDB-lite"/>
    </source>
</evidence>
<reference evidence="2" key="1">
    <citation type="submission" date="2009-10" db="EMBL/GenBank/DDBJ databases">
        <title>Diversity of trophic interactions inside an arsenic-rich microbial ecosystem.</title>
        <authorList>
            <person name="Bertin P.N."/>
            <person name="Heinrich-Salmeron A."/>
            <person name="Pelletier E."/>
            <person name="Goulhen-Chollet F."/>
            <person name="Arsene-Ploetze F."/>
            <person name="Gallien S."/>
            <person name="Calteau A."/>
            <person name="Vallenet D."/>
            <person name="Casiot C."/>
            <person name="Chane-Woon-Ming B."/>
            <person name="Giloteaux L."/>
            <person name="Barakat M."/>
            <person name="Bonnefoy V."/>
            <person name="Bruneel O."/>
            <person name="Chandler M."/>
            <person name="Cleiss J."/>
            <person name="Duran R."/>
            <person name="Elbaz-Poulichet F."/>
            <person name="Fonknechten N."/>
            <person name="Lauga B."/>
            <person name="Mornico D."/>
            <person name="Ortet P."/>
            <person name="Schaeffer C."/>
            <person name="Siguier P."/>
            <person name="Alexander Thil Smith A."/>
            <person name="Van Dorsselaer A."/>
            <person name="Weissenbach J."/>
            <person name="Medigue C."/>
            <person name="Le Paslier D."/>
        </authorList>
    </citation>
    <scope>NUCLEOTIDE SEQUENCE</scope>
</reference>
<feature type="compositionally biased region" description="Basic residues" evidence="1">
    <location>
        <begin position="1"/>
        <end position="11"/>
    </location>
</feature>
<dbReference type="AlphaFoldDB" id="E6QIE2"/>
<organism evidence="2">
    <name type="scientific">mine drainage metagenome</name>
    <dbReference type="NCBI Taxonomy" id="410659"/>
    <lineage>
        <taxon>unclassified sequences</taxon>
        <taxon>metagenomes</taxon>
        <taxon>ecological metagenomes</taxon>
    </lineage>
</organism>
<protein>
    <submittedName>
        <fullName evidence="2">Uncharacterized protein</fullName>
    </submittedName>
</protein>
<sequence>MAGKGGKRPGAGRKPSTIKGIAKNLPKESAELLLAEINAHSKWLSLAESADERIRLETLKYLTDRAYGKARQAIEHTSDQDAPLEVIIRRVGAKPEWSRMQA</sequence>
<evidence type="ECO:0000313" key="2">
    <source>
        <dbReference type="EMBL" id="CBI07007.1"/>
    </source>
</evidence>